<dbReference type="AlphaFoldDB" id="A0A0M8MU01"/>
<evidence type="ECO:0000313" key="2">
    <source>
        <dbReference type="Proteomes" id="UP000053831"/>
    </source>
</evidence>
<dbReference type="EMBL" id="LGSR01000020">
    <property type="protein sequence ID" value="KOS18448.1"/>
    <property type="molecule type" value="Genomic_DNA"/>
</dbReference>
<sequence>MDRRDDRRYAQEVALSIQPGPPPREITAWENTAAGGSRRVLSASVAITEPTTWRSISVLSTAFSAT</sequence>
<organism evidence="1 2">
    <name type="scientific">Escovopsis weberi</name>
    <dbReference type="NCBI Taxonomy" id="150374"/>
    <lineage>
        <taxon>Eukaryota</taxon>
        <taxon>Fungi</taxon>
        <taxon>Dikarya</taxon>
        <taxon>Ascomycota</taxon>
        <taxon>Pezizomycotina</taxon>
        <taxon>Sordariomycetes</taxon>
        <taxon>Hypocreomycetidae</taxon>
        <taxon>Hypocreales</taxon>
        <taxon>Hypocreaceae</taxon>
        <taxon>Escovopsis</taxon>
    </lineage>
</organism>
<gene>
    <name evidence="1" type="ORF">ESCO_001047</name>
</gene>
<reference evidence="1 2" key="1">
    <citation type="submission" date="2015-07" db="EMBL/GenBank/DDBJ databases">
        <title>The genome of the fungus Escovopsis weberi, a specialized disease agent of ant agriculture.</title>
        <authorList>
            <person name="de Man T.J."/>
            <person name="Stajich J.E."/>
            <person name="Kubicek C.P."/>
            <person name="Chenthamara K."/>
            <person name="Atanasova L."/>
            <person name="Druzhinina I.S."/>
            <person name="Birnbaum S."/>
            <person name="Barribeau S.M."/>
            <person name="Teiling C."/>
            <person name="Suen G."/>
            <person name="Currie C."/>
            <person name="Gerardo N.M."/>
        </authorList>
    </citation>
    <scope>NUCLEOTIDE SEQUENCE [LARGE SCALE GENOMIC DNA]</scope>
</reference>
<name>A0A0M8MU01_ESCWE</name>
<evidence type="ECO:0000313" key="1">
    <source>
        <dbReference type="EMBL" id="KOS18448.1"/>
    </source>
</evidence>
<comment type="caution">
    <text evidence="1">The sequence shown here is derived from an EMBL/GenBank/DDBJ whole genome shotgun (WGS) entry which is preliminary data.</text>
</comment>
<accession>A0A0M8MU01</accession>
<proteinExistence type="predicted"/>
<keyword evidence="2" id="KW-1185">Reference proteome</keyword>
<dbReference type="Proteomes" id="UP000053831">
    <property type="component" value="Unassembled WGS sequence"/>
</dbReference>
<protein>
    <submittedName>
        <fullName evidence="1">Uncharacterized protein</fullName>
    </submittedName>
</protein>